<dbReference type="InterPro" id="IPR004518">
    <property type="entry name" value="MazG-like_dom"/>
</dbReference>
<dbReference type="AlphaFoldDB" id="A0A317DG90"/>
<evidence type="ECO:0008006" key="5">
    <source>
        <dbReference type="Google" id="ProtNLM"/>
    </source>
</evidence>
<dbReference type="InterPro" id="IPR011379">
    <property type="entry name" value="MazG-related_GP37"/>
</dbReference>
<sequence>MEMKAYQRSAIKTVQPPQASEDALAIALFGLAGETGTVLTHYKKQLRDGPADPAFRVRMREELGDVLWYVSAAAHHLGLDLDDIATANLSKITDRWRHTPAEAIPFDGGYDDHEQLPRRAEFVFTLTKNSNGRETSVLTRDGVAVGDPITNASHIADGYCFHDIFHLAYAAVLGWSPVMRSLLKRKRRSNPETDEAEDGGRAIAIEEGISALVFSYASRHRYLDGKNHVDNDLLDVIHGMVAHLEVGAHRAADWEKAILTGFTAWRALRRLGGGTVYFDLDTQTLTVAEPDAQTTPSEDGPHAREFKDVVTRLHRVKDAAYGNSWKRRGELISILANIARKVDRLANVATAAASTTDESALDTVVDLYVYAVKYQTFLADSDPALAPKVLPAPADETIWSDGPEGLERLLAAADLSCLDSDQHEPIADLVNPIENTFIDLEACFANLDRPAPPSIRAQHAAALADQSIHLVAALKAVHPELYRRFVKTWHAN</sequence>
<dbReference type="Proteomes" id="UP000246050">
    <property type="component" value="Unassembled WGS sequence"/>
</dbReference>
<proteinExistence type="predicted"/>
<evidence type="ECO:0000259" key="1">
    <source>
        <dbReference type="Pfam" id="PF03819"/>
    </source>
</evidence>
<dbReference type="SUPFAM" id="SSF101386">
    <property type="entry name" value="all-alpha NTP pyrophosphatases"/>
    <property type="match status" value="1"/>
</dbReference>
<feature type="domain" description="MazG C-terminal" evidence="2">
    <location>
        <begin position="103"/>
        <end position="289"/>
    </location>
</feature>
<reference evidence="3 4" key="1">
    <citation type="submission" date="2018-05" db="EMBL/GenBank/DDBJ databases">
        <title>Micromonosporas from Atacama Desert.</title>
        <authorList>
            <person name="Carro L."/>
            <person name="Golinska P."/>
            <person name="Klenk H.-P."/>
            <person name="Goodfellow M."/>
        </authorList>
    </citation>
    <scope>NUCLEOTIDE SEQUENCE [LARGE SCALE GENOMIC DNA]</scope>
    <source>
        <strain evidence="3 4">4G51</strain>
    </source>
</reference>
<dbReference type="Gene3D" id="1.10.287.1080">
    <property type="entry name" value="MazG-like"/>
    <property type="match status" value="1"/>
</dbReference>
<dbReference type="CDD" id="cd11541">
    <property type="entry name" value="NTP-PPase_u4"/>
    <property type="match status" value="1"/>
</dbReference>
<dbReference type="Pfam" id="PF03819">
    <property type="entry name" value="MazG"/>
    <property type="match status" value="1"/>
</dbReference>
<comment type="caution">
    <text evidence="3">The sequence shown here is derived from an EMBL/GenBank/DDBJ whole genome shotgun (WGS) entry which is preliminary data.</text>
</comment>
<name>A0A317DG90_9ACTN</name>
<gene>
    <name evidence="3" type="ORF">DKT69_25690</name>
</gene>
<evidence type="ECO:0000259" key="2">
    <source>
        <dbReference type="Pfam" id="PF18722"/>
    </source>
</evidence>
<feature type="domain" description="NTP pyrophosphohydrolase MazG-like" evidence="1">
    <location>
        <begin position="48"/>
        <end position="98"/>
    </location>
</feature>
<dbReference type="EMBL" id="QGKS01000307">
    <property type="protein sequence ID" value="PWR11825.1"/>
    <property type="molecule type" value="Genomic_DNA"/>
</dbReference>
<accession>A0A317DG90</accession>
<evidence type="ECO:0000313" key="3">
    <source>
        <dbReference type="EMBL" id="PWR11825.1"/>
    </source>
</evidence>
<evidence type="ECO:0000313" key="4">
    <source>
        <dbReference type="Proteomes" id="UP000246050"/>
    </source>
</evidence>
<dbReference type="InterPro" id="IPR041407">
    <property type="entry name" value="MazG_C"/>
</dbReference>
<protein>
    <recommendedName>
        <fullName evidence="5">Pyrophosphatase</fullName>
    </recommendedName>
</protein>
<dbReference type="Pfam" id="PF18722">
    <property type="entry name" value="MazG_C"/>
    <property type="match status" value="1"/>
</dbReference>
<dbReference type="OrthoDB" id="5953925at2"/>
<organism evidence="3 4">
    <name type="scientific">Micromonospora sicca</name>
    <dbReference type="NCBI Taxonomy" id="2202420"/>
    <lineage>
        <taxon>Bacteria</taxon>
        <taxon>Bacillati</taxon>
        <taxon>Actinomycetota</taxon>
        <taxon>Actinomycetes</taxon>
        <taxon>Micromonosporales</taxon>
        <taxon>Micromonosporaceae</taxon>
        <taxon>Micromonospora</taxon>
    </lineage>
</organism>